<evidence type="ECO:0000313" key="2">
    <source>
        <dbReference type="EMBL" id="MQL82168.1"/>
    </source>
</evidence>
<keyword evidence="3" id="KW-1185">Reference proteome</keyword>
<organism evidence="2 3">
    <name type="scientific">Colocasia esculenta</name>
    <name type="common">Wild taro</name>
    <name type="synonym">Arum esculentum</name>
    <dbReference type="NCBI Taxonomy" id="4460"/>
    <lineage>
        <taxon>Eukaryota</taxon>
        <taxon>Viridiplantae</taxon>
        <taxon>Streptophyta</taxon>
        <taxon>Embryophyta</taxon>
        <taxon>Tracheophyta</taxon>
        <taxon>Spermatophyta</taxon>
        <taxon>Magnoliopsida</taxon>
        <taxon>Liliopsida</taxon>
        <taxon>Araceae</taxon>
        <taxon>Aroideae</taxon>
        <taxon>Colocasieae</taxon>
        <taxon>Colocasia</taxon>
    </lineage>
</organism>
<name>A0A843UF37_COLES</name>
<dbReference type="Proteomes" id="UP000652761">
    <property type="component" value="Unassembled WGS sequence"/>
</dbReference>
<accession>A0A843UF37</accession>
<evidence type="ECO:0000256" key="1">
    <source>
        <dbReference type="SAM" id="SignalP"/>
    </source>
</evidence>
<dbReference type="EMBL" id="NMUH01000613">
    <property type="protein sequence ID" value="MQL82168.1"/>
    <property type="molecule type" value="Genomic_DNA"/>
</dbReference>
<reference evidence="2" key="1">
    <citation type="submission" date="2017-07" db="EMBL/GenBank/DDBJ databases">
        <title>Taro Niue Genome Assembly and Annotation.</title>
        <authorList>
            <person name="Atibalentja N."/>
            <person name="Keating K."/>
            <person name="Fields C.J."/>
        </authorList>
    </citation>
    <scope>NUCLEOTIDE SEQUENCE</scope>
    <source>
        <strain evidence="2">Niue_2</strain>
        <tissue evidence="2">Leaf</tissue>
    </source>
</reference>
<dbReference type="AlphaFoldDB" id="A0A843UF37"/>
<feature type="signal peptide" evidence="1">
    <location>
        <begin position="1"/>
        <end position="23"/>
    </location>
</feature>
<gene>
    <name evidence="2" type="ORF">Taro_014632</name>
</gene>
<proteinExistence type="predicted"/>
<keyword evidence="1" id="KW-0732">Signal</keyword>
<comment type="caution">
    <text evidence="2">The sequence shown here is derived from an EMBL/GenBank/DDBJ whole genome shotgun (WGS) entry which is preliminary data.</text>
</comment>
<protein>
    <recommendedName>
        <fullName evidence="4">Secreted protein</fullName>
    </recommendedName>
</protein>
<evidence type="ECO:0000313" key="3">
    <source>
        <dbReference type="Proteomes" id="UP000652761"/>
    </source>
</evidence>
<feature type="chain" id="PRO_5032521813" description="Secreted protein" evidence="1">
    <location>
        <begin position="24"/>
        <end position="141"/>
    </location>
</feature>
<sequence>MVAPKRPAVTALAVCVAARVSTATVVSGGRVVGVDATCQGVCSGCPVREGGGVLSYEKVITGSFFVWRFLQRLLRNPARLVTRSPRRLRSCRSGASDRDMVATLLTPILGSLLREYSGLRVCSSETSQQRQGARRAEETGR</sequence>
<evidence type="ECO:0008006" key="4">
    <source>
        <dbReference type="Google" id="ProtNLM"/>
    </source>
</evidence>